<reference evidence="1" key="2">
    <citation type="journal article" date="2014" name="ISME J.">
        <title>Microbial stratification in low pH oxic and suboxic macroscopic growths along an acid mine drainage.</title>
        <authorList>
            <person name="Mendez-Garcia C."/>
            <person name="Mesa V."/>
            <person name="Sprenger R.R."/>
            <person name="Richter M."/>
            <person name="Diez M.S."/>
            <person name="Solano J."/>
            <person name="Bargiela R."/>
            <person name="Golyshina O.V."/>
            <person name="Manteca A."/>
            <person name="Ramos J.L."/>
            <person name="Gallego J.R."/>
            <person name="Llorente I."/>
            <person name="Martins Dos Santos V.A."/>
            <person name="Jensen O.N."/>
            <person name="Pelaez A.I."/>
            <person name="Sanchez J."/>
            <person name="Ferrer M."/>
        </authorList>
    </citation>
    <scope>NUCLEOTIDE SEQUENCE</scope>
</reference>
<name>T0Y2M9_9ZZZZ</name>
<feature type="non-terminal residue" evidence="1">
    <location>
        <position position="1"/>
    </location>
</feature>
<proteinExistence type="predicted"/>
<dbReference type="EMBL" id="AUZZ01010546">
    <property type="protein sequence ID" value="EQD29356.1"/>
    <property type="molecule type" value="Genomic_DNA"/>
</dbReference>
<organism evidence="1">
    <name type="scientific">mine drainage metagenome</name>
    <dbReference type="NCBI Taxonomy" id="410659"/>
    <lineage>
        <taxon>unclassified sequences</taxon>
        <taxon>metagenomes</taxon>
        <taxon>ecological metagenomes</taxon>
    </lineage>
</organism>
<accession>T0Y2M9</accession>
<reference evidence="1" key="1">
    <citation type="submission" date="2013-08" db="EMBL/GenBank/DDBJ databases">
        <authorList>
            <person name="Mendez C."/>
            <person name="Richter M."/>
            <person name="Ferrer M."/>
            <person name="Sanchez J."/>
        </authorList>
    </citation>
    <scope>NUCLEOTIDE SEQUENCE</scope>
</reference>
<gene>
    <name evidence="1" type="ORF">B2A_14515</name>
</gene>
<evidence type="ECO:0000313" key="1">
    <source>
        <dbReference type="EMBL" id="EQD29356.1"/>
    </source>
</evidence>
<sequence length="151" mass="16851">LTVSADGAVPVHYRVADGSTEDSTTHRATWDLLCQLAGRTDFLYVADSKLCTHDNLTHITNGGGHFLTILPRTRKEDGDFRSWIQTHGVDWVLVRHQIGRDGQPDASLMAEAPWPSAEGYRVVWVLSTAKARRDADRRRSCIAHASTRLED</sequence>
<dbReference type="AlphaFoldDB" id="T0Y2M9"/>
<comment type="caution">
    <text evidence="1">The sequence shown here is derived from an EMBL/GenBank/DDBJ whole genome shotgun (WGS) entry which is preliminary data.</text>
</comment>
<feature type="non-terminal residue" evidence="1">
    <location>
        <position position="151"/>
    </location>
</feature>
<protein>
    <submittedName>
        <fullName evidence="1">Transposase-like protein</fullName>
    </submittedName>
</protein>